<keyword evidence="1" id="KW-1133">Transmembrane helix</keyword>
<sequence length="83" mass="8797">MSSLKARSMALLVLLLCFFTSTVLAGPTEIAVPGVGGEAGSIVKITVSGTIVAIVLMVAGFLFAFFGHRFFKITLFLSGFYVF</sequence>
<keyword evidence="4" id="KW-1185">Reference proteome</keyword>
<feature type="chain" id="PRO_5042032871" evidence="2">
    <location>
        <begin position="26"/>
        <end position="83"/>
    </location>
</feature>
<evidence type="ECO:0000256" key="2">
    <source>
        <dbReference type="SAM" id="SignalP"/>
    </source>
</evidence>
<name>A0AAD4DA70_9FUNG</name>
<dbReference type="EMBL" id="JAAAIL010000832">
    <property type="protein sequence ID" value="KAG0272928.1"/>
    <property type="molecule type" value="Genomic_DNA"/>
</dbReference>
<proteinExistence type="predicted"/>
<dbReference type="AlphaFoldDB" id="A0AAD4DA70"/>
<evidence type="ECO:0000256" key="1">
    <source>
        <dbReference type="SAM" id="Phobius"/>
    </source>
</evidence>
<feature type="non-terminal residue" evidence="3">
    <location>
        <position position="83"/>
    </location>
</feature>
<keyword evidence="2" id="KW-0732">Signal</keyword>
<evidence type="ECO:0000313" key="3">
    <source>
        <dbReference type="EMBL" id="KAG0272928.1"/>
    </source>
</evidence>
<gene>
    <name evidence="3" type="ORF">BGZ95_011283</name>
</gene>
<keyword evidence="1" id="KW-0812">Transmembrane</keyword>
<protein>
    <submittedName>
        <fullName evidence="3">Uncharacterized protein</fullName>
    </submittedName>
</protein>
<keyword evidence="1" id="KW-0472">Membrane</keyword>
<dbReference type="Proteomes" id="UP001194580">
    <property type="component" value="Unassembled WGS sequence"/>
</dbReference>
<accession>A0AAD4DA70</accession>
<comment type="caution">
    <text evidence="3">The sequence shown here is derived from an EMBL/GenBank/DDBJ whole genome shotgun (WGS) entry which is preliminary data.</text>
</comment>
<organism evidence="3 4">
    <name type="scientific">Linnemannia exigua</name>
    <dbReference type="NCBI Taxonomy" id="604196"/>
    <lineage>
        <taxon>Eukaryota</taxon>
        <taxon>Fungi</taxon>
        <taxon>Fungi incertae sedis</taxon>
        <taxon>Mucoromycota</taxon>
        <taxon>Mortierellomycotina</taxon>
        <taxon>Mortierellomycetes</taxon>
        <taxon>Mortierellales</taxon>
        <taxon>Mortierellaceae</taxon>
        <taxon>Linnemannia</taxon>
    </lineage>
</organism>
<feature type="signal peptide" evidence="2">
    <location>
        <begin position="1"/>
        <end position="25"/>
    </location>
</feature>
<reference evidence="3" key="1">
    <citation type="journal article" date="2020" name="Fungal Divers.">
        <title>Resolving the Mortierellaceae phylogeny through synthesis of multi-gene phylogenetics and phylogenomics.</title>
        <authorList>
            <person name="Vandepol N."/>
            <person name="Liber J."/>
            <person name="Desiro A."/>
            <person name="Na H."/>
            <person name="Kennedy M."/>
            <person name="Barry K."/>
            <person name="Grigoriev I.V."/>
            <person name="Miller A.N."/>
            <person name="O'Donnell K."/>
            <person name="Stajich J.E."/>
            <person name="Bonito G."/>
        </authorList>
    </citation>
    <scope>NUCLEOTIDE SEQUENCE</scope>
    <source>
        <strain evidence="3">NRRL 28262</strain>
    </source>
</reference>
<evidence type="ECO:0000313" key="4">
    <source>
        <dbReference type="Proteomes" id="UP001194580"/>
    </source>
</evidence>
<feature type="transmembrane region" description="Helical" evidence="1">
    <location>
        <begin position="41"/>
        <end position="66"/>
    </location>
</feature>